<dbReference type="SUPFAM" id="SSF55961">
    <property type="entry name" value="Bet v1-like"/>
    <property type="match status" value="1"/>
</dbReference>
<evidence type="ECO:0000313" key="3">
    <source>
        <dbReference type="EMBL" id="TBW39815.1"/>
    </source>
</evidence>
<dbReference type="Gene3D" id="3.30.530.20">
    <property type="match status" value="1"/>
</dbReference>
<organism evidence="3 4">
    <name type="scientific">Siculibacillus lacustris</name>
    <dbReference type="NCBI Taxonomy" id="1549641"/>
    <lineage>
        <taxon>Bacteria</taxon>
        <taxon>Pseudomonadati</taxon>
        <taxon>Pseudomonadota</taxon>
        <taxon>Alphaproteobacteria</taxon>
        <taxon>Hyphomicrobiales</taxon>
        <taxon>Ancalomicrobiaceae</taxon>
        <taxon>Siculibacillus</taxon>
    </lineage>
</organism>
<dbReference type="RefSeq" id="WP_131307228.1">
    <property type="nucleotide sequence ID" value="NZ_SJFN01000006.1"/>
</dbReference>
<dbReference type="EMBL" id="SJFN01000006">
    <property type="protein sequence ID" value="TBW39815.1"/>
    <property type="molecule type" value="Genomic_DNA"/>
</dbReference>
<dbReference type="InterPro" id="IPR013538">
    <property type="entry name" value="ASHA1/2-like_C"/>
</dbReference>
<feature type="domain" description="Activator of Hsp90 ATPase homologue 1/2-like C-terminal" evidence="2">
    <location>
        <begin position="17"/>
        <end position="141"/>
    </location>
</feature>
<proteinExistence type="inferred from homology"/>
<dbReference type="AlphaFoldDB" id="A0A4Q9VUH9"/>
<dbReference type="InterPro" id="IPR023393">
    <property type="entry name" value="START-like_dom_sf"/>
</dbReference>
<accession>A0A4Q9VUH9</accession>
<keyword evidence="4" id="KW-1185">Reference proteome</keyword>
<dbReference type="Pfam" id="PF08327">
    <property type="entry name" value="AHSA1"/>
    <property type="match status" value="1"/>
</dbReference>
<reference evidence="3 4" key="1">
    <citation type="submission" date="2019-02" db="EMBL/GenBank/DDBJ databases">
        <title>Siculibacillus lacustris gen. nov., sp. nov., a new rosette-forming bacterium isolated from a freshwater crater lake (Lake St. Ana, Romania).</title>
        <authorList>
            <person name="Felfoldi T."/>
            <person name="Marton Z."/>
            <person name="Szabo A."/>
            <person name="Mentes A."/>
            <person name="Boka K."/>
            <person name="Marialigeti K."/>
            <person name="Mathe I."/>
            <person name="Koncz M."/>
            <person name="Schumann P."/>
            <person name="Toth E."/>
        </authorList>
    </citation>
    <scope>NUCLEOTIDE SEQUENCE [LARGE SCALE GENOMIC DNA]</scope>
    <source>
        <strain evidence="3 4">SA-279</strain>
    </source>
</reference>
<evidence type="ECO:0000313" key="4">
    <source>
        <dbReference type="Proteomes" id="UP000292781"/>
    </source>
</evidence>
<dbReference type="OrthoDB" id="9815653at2"/>
<evidence type="ECO:0000256" key="1">
    <source>
        <dbReference type="ARBA" id="ARBA00006817"/>
    </source>
</evidence>
<protein>
    <submittedName>
        <fullName evidence="3">ATPase</fullName>
    </submittedName>
</protein>
<dbReference type="Proteomes" id="UP000292781">
    <property type="component" value="Unassembled WGS sequence"/>
</dbReference>
<comment type="caution">
    <text evidence="3">The sequence shown here is derived from an EMBL/GenBank/DDBJ whole genome shotgun (WGS) entry which is preliminary data.</text>
</comment>
<sequence length="155" mass="17306">MTESPRSSFVYVTYIRTTPERLWSALVSPEFAEQYWLGARPEADWKVGGAWKLVLPDGRVADTGEITEFDPPKRLAIRWRNEFMPELKAEGWSLCTMDLEAGDAAVKLTVTHAIDRADSRLIGAVSGGWPQILSNLKTLLETGSVLLPPKYLRAS</sequence>
<dbReference type="CDD" id="cd08893">
    <property type="entry name" value="SRPBCC_CalC_Aha1-like_GntR-HTH"/>
    <property type="match status" value="1"/>
</dbReference>
<name>A0A4Q9VUH9_9HYPH</name>
<comment type="similarity">
    <text evidence="1">Belongs to the AHA1 family.</text>
</comment>
<evidence type="ECO:0000259" key="2">
    <source>
        <dbReference type="Pfam" id="PF08327"/>
    </source>
</evidence>
<gene>
    <name evidence="3" type="ORF">EYW49_06035</name>
</gene>